<dbReference type="Gene3D" id="2.20.70.10">
    <property type="match status" value="1"/>
</dbReference>
<accession>A0A9P6KP60</accession>
<gene>
    <name evidence="3" type="ORF">PMIN01_08090</name>
</gene>
<evidence type="ECO:0000313" key="3">
    <source>
        <dbReference type="EMBL" id="KAF9733747.1"/>
    </source>
</evidence>
<feature type="domain" description="WW" evidence="2">
    <location>
        <begin position="70"/>
        <end position="104"/>
    </location>
</feature>
<dbReference type="CDD" id="cd00201">
    <property type="entry name" value="WW"/>
    <property type="match status" value="1"/>
</dbReference>
<evidence type="ECO:0000259" key="2">
    <source>
        <dbReference type="PROSITE" id="PS50020"/>
    </source>
</evidence>
<protein>
    <submittedName>
        <fullName evidence="3">Peptidyl-prolyl cis-trans isomerase ssp-1</fullName>
    </submittedName>
</protein>
<feature type="non-terminal residue" evidence="3">
    <location>
        <position position="1"/>
    </location>
</feature>
<keyword evidence="3" id="KW-0413">Isomerase</keyword>
<organism evidence="3 4">
    <name type="scientific">Paraphaeosphaeria minitans</name>
    <dbReference type="NCBI Taxonomy" id="565426"/>
    <lineage>
        <taxon>Eukaryota</taxon>
        <taxon>Fungi</taxon>
        <taxon>Dikarya</taxon>
        <taxon>Ascomycota</taxon>
        <taxon>Pezizomycotina</taxon>
        <taxon>Dothideomycetes</taxon>
        <taxon>Pleosporomycetidae</taxon>
        <taxon>Pleosporales</taxon>
        <taxon>Massarineae</taxon>
        <taxon>Didymosphaeriaceae</taxon>
        <taxon>Paraphaeosphaeria</taxon>
    </lineage>
</organism>
<comment type="caution">
    <text evidence="3">The sequence shown here is derived from an EMBL/GenBank/DDBJ whole genome shotgun (WGS) entry which is preliminary data.</text>
</comment>
<dbReference type="AlphaFoldDB" id="A0A9P6KP60"/>
<name>A0A9P6KP60_9PLEO</name>
<dbReference type="EMBL" id="WJXW01000008">
    <property type="protein sequence ID" value="KAF9733747.1"/>
    <property type="molecule type" value="Genomic_DNA"/>
</dbReference>
<dbReference type="Proteomes" id="UP000756921">
    <property type="component" value="Unassembled WGS sequence"/>
</dbReference>
<keyword evidence="4" id="KW-1185">Reference proteome</keyword>
<evidence type="ECO:0000313" key="4">
    <source>
        <dbReference type="Proteomes" id="UP000756921"/>
    </source>
</evidence>
<evidence type="ECO:0000256" key="1">
    <source>
        <dbReference type="SAM" id="MobiDB-lite"/>
    </source>
</evidence>
<feature type="region of interest" description="Disordered" evidence="1">
    <location>
        <begin position="42"/>
        <end position="77"/>
    </location>
</feature>
<dbReference type="InterPro" id="IPR001202">
    <property type="entry name" value="WW_dom"/>
</dbReference>
<dbReference type="InterPro" id="IPR036020">
    <property type="entry name" value="WW_dom_sf"/>
</dbReference>
<dbReference type="OrthoDB" id="2530521at2759"/>
<proteinExistence type="predicted"/>
<dbReference type="SUPFAM" id="SSF51045">
    <property type="entry name" value="WW domain"/>
    <property type="match status" value="1"/>
</dbReference>
<dbReference type="GO" id="GO:0016853">
    <property type="term" value="F:isomerase activity"/>
    <property type="evidence" value="ECO:0007669"/>
    <property type="project" value="UniProtKB-KW"/>
</dbReference>
<reference evidence="3" key="1">
    <citation type="journal article" date="2020" name="Mol. Plant Microbe Interact.">
        <title>Genome Sequence of the Biocontrol Agent Coniothyrium minitans strain Conio (IMI 134523).</title>
        <authorList>
            <person name="Patel D."/>
            <person name="Shittu T.A."/>
            <person name="Baroncelli R."/>
            <person name="Muthumeenakshi S."/>
            <person name="Osborne T.H."/>
            <person name="Janganan T.K."/>
            <person name="Sreenivasaprasad S."/>
        </authorList>
    </citation>
    <scope>NUCLEOTIDE SEQUENCE</scope>
    <source>
        <strain evidence="3">Conio</strain>
    </source>
</reference>
<sequence>EGEPLLPAFESSAIVPTGNSASRPCRLLYYTAVSAAYLNANAGPNQRARRQPSDPPHAHRTSIMSSGPKTGFPEGWEIRHSNSKNVPYCFHPASKDSRWEPPAGIDPDRLKAYMAKSIQQ</sequence>
<dbReference type="SMART" id="SM00456">
    <property type="entry name" value="WW"/>
    <property type="match status" value="1"/>
</dbReference>
<dbReference type="PROSITE" id="PS50020">
    <property type="entry name" value="WW_DOMAIN_2"/>
    <property type="match status" value="1"/>
</dbReference>